<proteinExistence type="predicted"/>
<evidence type="ECO:0000256" key="1">
    <source>
        <dbReference type="SAM" id="MobiDB-lite"/>
    </source>
</evidence>
<protein>
    <submittedName>
        <fullName evidence="2">Uncharacterized protein</fullName>
    </submittedName>
</protein>
<evidence type="ECO:0000313" key="2">
    <source>
        <dbReference type="EMBL" id="GAA0176491.1"/>
    </source>
</evidence>
<organism evidence="2 3">
    <name type="scientific">Lithospermum erythrorhizon</name>
    <name type="common">Purple gromwell</name>
    <name type="synonym">Lithospermum officinale var. erythrorhizon</name>
    <dbReference type="NCBI Taxonomy" id="34254"/>
    <lineage>
        <taxon>Eukaryota</taxon>
        <taxon>Viridiplantae</taxon>
        <taxon>Streptophyta</taxon>
        <taxon>Embryophyta</taxon>
        <taxon>Tracheophyta</taxon>
        <taxon>Spermatophyta</taxon>
        <taxon>Magnoliopsida</taxon>
        <taxon>eudicotyledons</taxon>
        <taxon>Gunneridae</taxon>
        <taxon>Pentapetalae</taxon>
        <taxon>asterids</taxon>
        <taxon>lamiids</taxon>
        <taxon>Boraginales</taxon>
        <taxon>Boraginaceae</taxon>
        <taxon>Boraginoideae</taxon>
        <taxon>Lithospermeae</taxon>
        <taxon>Lithospermum</taxon>
    </lineage>
</organism>
<sequence>MANYVDSGRIIDVFVENVDEQNLHIVESVIIEAMKSFEKTIIPNAHAWRVYYDINDDDEEPSHSSSDGEEPNSSEEDVEFDPLHDSEYEMDEDHGFEDVPTKHDRKDSDENMTESLEQNVMDGFRMEPWIEDDLIEVDLAILTCCDVTEDPGTLNLKRTGIQGKLK</sequence>
<evidence type="ECO:0000313" key="3">
    <source>
        <dbReference type="Proteomes" id="UP001454036"/>
    </source>
</evidence>
<accession>A0AAV3RMB9</accession>
<comment type="caution">
    <text evidence="2">The sequence shown here is derived from an EMBL/GenBank/DDBJ whole genome shotgun (WGS) entry which is preliminary data.</text>
</comment>
<dbReference type="EMBL" id="BAABME010010161">
    <property type="protein sequence ID" value="GAA0176491.1"/>
    <property type="molecule type" value="Genomic_DNA"/>
</dbReference>
<dbReference type="AlphaFoldDB" id="A0AAV3RMB9"/>
<dbReference type="Proteomes" id="UP001454036">
    <property type="component" value="Unassembled WGS sequence"/>
</dbReference>
<feature type="compositionally biased region" description="Basic and acidic residues" evidence="1">
    <location>
        <begin position="96"/>
        <end position="109"/>
    </location>
</feature>
<gene>
    <name evidence="2" type="ORF">LIER_29472</name>
</gene>
<feature type="compositionally biased region" description="Acidic residues" evidence="1">
    <location>
        <begin position="67"/>
        <end position="80"/>
    </location>
</feature>
<reference evidence="2 3" key="1">
    <citation type="submission" date="2024-01" db="EMBL/GenBank/DDBJ databases">
        <title>The complete chloroplast genome sequence of Lithospermum erythrorhizon: insights into the phylogenetic relationship among Boraginaceae species and the maternal lineages of purple gromwells.</title>
        <authorList>
            <person name="Okada T."/>
            <person name="Watanabe K."/>
        </authorList>
    </citation>
    <scope>NUCLEOTIDE SEQUENCE [LARGE SCALE GENOMIC DNA]</scope>
</reference>
<name>A0AAV3RMB9_LITER</name>
<feature type="region of interest" description="Disordered" evidence="1">
    <location>
        <begin position="57"/>
        <end position="113"/>
    </location>
</feature>
<keyword evidence="3" id="KW-1185">Reference proteome</keyword>